<dbReference type="Proteomes" id="UP000676169">
    <property type="component" value="Chromosome"/>
</dbReference>
<evidence type="ECO:0000313" key="3">
    <source>
        <dbReference type="Proteomes" id="UP000676169"/>
    </source>
</evidence>
<evidence type="ECO:0000256" key="1">
    <source>
        <dbReference type="SAM" id="SignalP"/>
    </source>
</evidence>
<dbReference type="EMBL" id="CP073100">
    <property type="protein sequence ID" value="QUE49415.1"/>
    <property type="molecule type" value="Genomic_DNA"/>
</dbReference>
<keyword evidence="3" id="KW-1185">Reference proteome</keyword>
<accession>A0A975G5X2</accession>
<dbReference type="KEGG" id="lamb:KBB96_11080"/>
<protein>
    <submittedName>
        <fullName evidence="2">Uncharacterized protein</fullName>
    </submittedName>
</protein>
<feature type="signal peptide" evidence="1">
    <location>
        <begin position="1"/>
        <end position="17"/>
    </location>
</feature>
<dbReference type="RefSeq" id="WP_211629476.1">
    <property type="nucleotide sequence ID" value="NZ_CP073100.1"/>
</dbReference>
<reference evidence="2" key="1">
    <citation type="submission" date="2021-04" db="EMBL/GenBank/DDBJ databases">
        <title>Luteolibacter sp. 32A isolated from the skin of an Anderson's salamander (Ambystoma andersonii).</title>
        <authorList>
            <person name="Spergser J."/>
            <person name="Busse H.-J."/>
        </authorList>
    </citation>
    <scope>NUCLEOTIDE SEQUENCE</scope>
    <source>
        <strain evidence="2">32A</strain>
    </source>
</reference>
<organism evidence="2 3">
    <name type="scientific">Luteolibacter ambystomatis</name>
    <dbReference type="NCBI Taxonomy" id="2824561"/>
    <lineage>
        <taxon>Bacteria</taxon>
        <taxon>Pseudomonadati</taxon>
        <taxon>Verrucomicrobiota</taxon>
        <taxon>Verrucomicrobiia</taxon>
        <taxon>Verrucomicrobiales</taxon>
        <taxon>Verrucomicrobiaceae</taxon>
        <taxon>Luteolibacter</taxon>
    </lineage>
</organism>
<feature type="chain" id="PRO_5037745019" evidence="1">
    <location>
        <begin position="18"/>
        <end position="172"/>
    </location>
</feature>
<gene>
    <name evidence="2" type="ORF">KBB96_11080</name>
</gene>
<evidence type="ECO:0000313" key="2">
    <source>
        <dbReference type="EMBL" id="QUE49415.1"/>
    </source>
</evidence>
<sequence length="172" mass="19103">MKHTILVFLGSCAAAWAGEAALVQTYQPLDGQGSGEIEIRPVSCVDWYSHSGFPNVINLISAPNKPPTNAPEPVGDINLASIYGLSFKGGDPEGDRTILLDATRFAVPENHGHPREKILRASLECLRKVLPEKFTSAPIKLECHEKDREWIGKILEEFKKHDRSKPFFESPR</sequence>
<keyword evidence="1" id="KW-0732">Signal</keyword>
<name>A0A975G5X2_9BACT</name>
<dbReference type="AlphaFoldDB" id="A0A975G5X2"/>
<proteinExistence type="predicted"/>